<feature type="transmembrane region" description="Helical" evidence="2">
    <location>
        <begin position="39"/>
        <end position="56"/>
    </location>
</feature>
<gene>
    <name evidence="4" type="ORF">CGZ75_18300</name>
</gene>
<dbReference type="PANTHER" id="PTHR34473:SF2">
    <property type="entry name" value="UPF0699 TRANSMEMBRANE PROTEIN YDBT"/>
    <property type="match status" value="1"/>
</dbReference>
<keyword evidence="2" id="KW-0812">Transmembrane</keyword>
<sequence>MKVGEEYSLDENQENQKNQESRELLKLDPRVIGVNKMEGLFSLAVELVIVLVLLWLTIRFDWYVWIVSTFAALLVVHIPVELFWMPKLQYKSWRYSIREHEIELHYGIFTRKQTLIPMVRIQHIDTKQGPIQKRFGIATLTVATAAGSHSIPGLTESVAEDLRCRLVTLTRAADDEI</sequence>
<evidence type="ECO:0000256" key="2">
    <source>
        <dbReference type="SAM" id="Phobius"/>
    </source>
</evidence>
<evidence type="ECO:0000313" key="4">
    <source>
        <dbReference type="EMBL" id="OXM14822.1"/>
    </source>
</evidence>
<comment type="caution">
    <text evidence="4">The sequence shown here is derived from an EMBL/GenBank/DDBJ whole genome shotgun (WGS) entry which is preliminary data.</text>
</comment>
<evidence type="ECO:0000256" key="1">
    <source>
        <dbReference type="SAM" id="MobiDB-lite"/>
    </source>
</evidence>
<dbReference type="Proteomes" id="UP000215145">
    <property type="component" value="Unassembled WGS sequence"/>
</dbReference>
<protein>
    <recommendedName>
        <fullName evidence="3">YdbS-like PH domain-containing protein</fullName>
    </recommendedName>
</protein>
<dbReference type="RefSeq" id="WP_089525639.1">
    <property type="nucleotide sequence ID" value="NZ_NMUQ01000002.1"/>
</dbReference>
<dbReference type="Pfam" id="PF03703">
    <property type="entry name" value="bPH_2"/>
    <property type="match status" value="1"/>
</dbReference>
<accession>A0A229NY44</accession>
<feature type="region of interest" description="Disordered" evidence="1">
    <location>
        <begin position="1"/>
        <end position="20"/>
    </location>
</feature>
<evidence type="ECO:0000259" key="3">
    <source>
        <dbReference type="Pfam" id="PF03703"/>
    </source>
</evidence>
<dbReference type="PANTHER" id="PTHR34473">
    <property type="entry name" value="UPF0699 TRANSMEMBRANE PROTEIN YDBS"/>
    <property type="match status" value="1"/>
</dbReference>
<dbReference type="OrthoDB" id="1750577at2"/>
<dbReference type="EMBL" id="NMUQ01000002">
    <property type="protein sequence ID" value="OXM14822.1"/>
    <property type="molecule type" value="Genomic_DNA"/>
</dbReference>
<dbReference type="InterPro" id="IPR005182">
    <property type="entry name" value="YdbS-like_PH"/>
</dbReference>
<keyword evidence="5" id="KW-1185">Reference proteome</keyword>
<dbReference type="AlphaFoldDB" id="A0A229NY44"/>
<organism evidence="4 5">
    <name type="scientific">Paenibacillus herberti</name>
    <dbReference type="NCBI Taxonomy" id="1619309"/>
    <lineage>
        <taxon>Bacteria</taxon>
        <taxon>Bacillati</taxon>
        <taxon>Bacillota</taxon>
        <taxon>Bacilli</taxon>
        <taxon>Bacillales</taxon>
        <taxon>Paenibacillaceae</taxon>
        <taxon>Paenibacillus</taxon>
    </lineage>
</organism>
<feature type="domain" description="YdbS-like PH" evidence="3">
    <location>
        <begin position="90"/>
        <end position="163"/>
    </location>
</feature>
<proteinExistence type="predicted"/>
<reference evidence="4 5" key="1">
    <citation type="submission" date="2017-07" db="EMBL/GenBank/DDBJ databases">
        <title>Paenibacillus herberti R33 genome sequencing and assembly.</title>
        <authorList>
            <person name="Su W."/>
        </authorList>
    </citation>
    <scope>NUCLEOTIDE SEQUENCE [LARGE SCALE GENOMIC DNA]</scope>
    <source>
        <strain evidence="4 5">R33</strain>
    </source>
</reference>
<evidence type="ECO:0000313" key="5">
    <source>
        <dbReference type="Proteomes" id="UP000215145"/>
    </source>
</evidence>
<keyword evidence="2" id="KW-0472">Membrane</keyword>
<keyword evidence="2" id="KW-1133">Transmembrane helix</keyword>
<name>A0A229NY44_9BACL</name>
<feature type="transmembrane region" description="Helical" evidence="2">
    <location>
        <begin position="62"/>
        <end position="84"/>
    </location>
</feature>